<evidence type="ECO:0000256" key="6">
    <source>
        <dbReference type="ARBA" id="ARBA00023235"/>
    </source>
</evidence>
<evidence type="ECO:0000259" key="9">
    <source>
        <dbReference type="PROSITE" id="PS50059"/>
    </source>
</evidence>
<comment type="catalytic activity">
    <reaction evidence="1 7">
        <text>[protein]-peptidylproline (omega=180) = [protein]-peptidylproline (omega=0)</text>
        <dbReference type="Rhea" id="RHEA:16237"/>
        <dbReference type="Rhea" id="RHEA-COMP:10747"/>
        <dbReference type="Rhea" id="RHEA-COMP:10748"/>
        <dbReference type="ChEBI" id="CHEBI:83833"/>
        <dbReference type="ChEBI" id="CHEBI:83834"/>
        <dbReference type="EC" id="5.2.1.8"/>
    </reaction>
</comment>
<dbReference type="GO" id="GO:0003755">
    <property type="term" value="F:peptidyl-prolyl cis-trans isomerase activity"/>
    <property type="evidence" value="ECO:0007669"/>
    <property type="project" value="UniProtKB-KW"/>
</dbReference>
<feature type="region of interest" description="Disordered" evidence="8">
    <location>
        <begin position="42"/>
        <end position="160"/>
    </location>
</feature>
<dbReference type="PANTHER" id="PTHR43811:SF19">
    <property type="entry name" value="39 KDA FK506-BINDING NUCLEAR PROTEIN"/>
    <property type="match status" value="1"/>
</dbReference>
<feature type="compositionally biased region" description="Acidic residues" evidence="8">
    <location>
        <begin position="140"/>
        <end position="160"/>
    </location>
</feature>
<feature type="region of interest" description="Disordered" evidence="8">
    <location>
        <begin position="357"/>
        <end position="472"/>
    </location>
</feature>
<comment type="similarity">
    <text evidence="3">Belongs to the FKBP-type PPIase family. FKBP3/4 subfamily.</text>
</comment>
<dbReference type="GO" id="GO:0000785">
    <property type="term" value="C:chromatin"/>
    <property type="evidence" value="ECO:0007669"/>
    <property type="project" value="TreeGrafter"/>
</dbReference>
<evidence type="ECO:0000256" key="7">
    <source>
        <dbReference type="PROSITE-ProRule" id="PRU00277"/>
    </source>
</evidence>
<dbReference type="PROSITE" id="PS50059">
    <property type="entry name" value="FKBP_PPIASE"/>
    <property type="match status" value="1"/>
</dbReference>
<feature type="region of interest" description="Disordered" evidence="8">
    <location>
        <begin position="209"/>
        <end position="310"/>
    </location>
</feature>
<accession>A0AAV9UHX9</accession>
<feature type="compositionally biased region" description="Basic and acidic residues" evidence="8">
    <location>
        <begin position="112"/>
        <end position="139"/>
    </location>
</feature>
<dbReference type="InterPro" id="IPR001179">
    <property type="entry name" value="PPIase_FKBP_dom"/>
</dbReference>
<comment type="function">
    <text evidence="2">PPIase that acts as a histone chaperone. Histone proline isomerase that increases the rate of cis-trans isomerization at prolines on the histone H3 N-terminal tail. Proline isomerization influences H3 methylation thereby regulating gene expression.</text>
</comment>
<name>A0AAV9UHX9_9PEZI</name>
<keyword evidence="11" id="KW-1185">Reference proteome</keyword>
<comment type="caution">
    <text evidence="10">The sequence shown here is derived from an EMBL/GenBank/DDBJ whole genome shotgun (WGS) entry which is preliminary data.</text>
</comment>
<dbReference type="EC" id="5.2.1.8" evidence="7"/>
<dbReference type="EMBL" id="JAVHNQ010000008">
    <property type="protein sequence ID" value="KAK6340560.1"/>
    <property type="molecule type" value="Genomic_DNA"/>
</dbReference>
<dbReference type="GO" id="GO:0005730">
    <property type="term" value="C:nucleolus"/>
    <property type="evidence" value="ECO:0007669"/>
    <property type="project" value="TreeGrafter"/>
</dbReference>
<dbReference type="InterPro" id="IPR046357">
    <property type="entry name" value="PPIase_dom_sf"/>
</dbReference>
<evidence type="ECO:0000256" key="5">
    <source>
        <dbReference type="ARBA" id="ARBA00023110"/>
    </source>
</evidence>
<dbReference type="AlphaFoldDB" id="A0AAV9UHX9"/>
<proteinExistence type="inferred from homology"/>
<feature type="compositionally biased region" description="Acidic residues" evidence="8">
    <location>
        <begin position="64"/>
        <end position="75"/>
    </location>
</feature>
<sequence length="558" mass="59927">MSSTPIGVWSLKVPATGEIVALEEMGAPFSVSITMAAIDPTEEVKGDGPKLSTLHMLHPSIDNQEFDDDDDESIDSDLASGGEESDDDSEDDEEEDDSEEEEAEKSKSKKDGKKDAAKDSDKKTDKKADKKADAGKKGADEEEDEDDIMLELDDSDDEDDIEDVVVCTLDPTKTYQQPLQLSVADGEPIFFKATGAYTIYLTGNFIAQPRSLVQSPYDDDSDEEALDDEDEEEDSELDSDEEGIDLEEVLAKIKNGEYPDLDDSDASDDLDDLEDPRITELGSDDDDSDEAPTLVKTKKPEEALSNKEKKAAAKAAQLKAKAAETAVKAIVAKETKKRSADEMDVDVAVAATTETLANGSSTTTVAATATVDTPPSSLSKKQQKKLKANSGEAVAVSTPTEKKKVQFASQLEQGPTPNGNKSPATPAEKSKPGKDDKPSKDESKSSQPKTRTVDGVKIEDHKLGSGPEAKKGNKVSMRYIGKLTNGKVFDSNKKGKPFTFTLGKAEVIKGWDIGVAGMKVGGERKLTIPANLAYGNSGMPGIPKNSTLIFEVKLLEIK</sequence>
<comment type="subunit">
    <text evidence="4">Binds to histones H3 and H4.</text>
</comment>
<gene>
    <name evidence="10" type="primary">FPR4</name>
    <name evidence="10" type="ORF">TWF696_008887</name>
</gene>
<keyword evidence="6 7" id="KW-0413">Isomerase</keyword>
<feature type="compositionally biased region" description="Low complexity" evidence="8">
    <location>
        <begin position="357"/>
        <end position="380"/>
    </location>
</feature>
<evidence type="ECO:0000256" key="4">
    <source>
        <dbReference type="ARBA" id="ARBA00011865"/>
    </source>
</evidence>
<evidence type="ECO:0000256" key="8">
    <source>
        <dbReference type="SAM" id="MobiDB-lite"/>
    </source>
</evidence>
<feature type="domain" description="PPIase FKBP-type" evidence="9">
    <location>
        <begin position="472"/>
        <end position="558"/>
    </location>
</feature>
<feature type="compositionally biased region" description="Polar residues" evidence="8">
    <location>
        <begin position="407"/>
        <end position="423"/>
    </location>
</feature>
<feature type="compositionally biased region" description="Acidic residues" evidence="8">
    <location>
        <begin position="259"/>
        <end position="274"/>
    </location>
</feature>
<evidence type="ECO:0000256" key="3">
    <source>
        <dbReference type="ARBA" id="ARBA00007838"/>
    </source>
</evidence>
<dbReference type="Gene3D" id="3.10.50.40">
    <property type="match status" value="1"/>
</dbReference>
<feature type="compositionally biased region" description="Basic and acidic residues" evidence="8">
    <location>
        <begin position="451"/>
        <end position="471"/>
    </location>
</feature>
<keyword evidence="5 7" id="KW-0697">Rotamase</keyword>
<dbReference type="InterPro" id="IPR023566">
    <property type="entry name" value="PPIase_Fpr3/Fpr4-like"/>
</dbReference>
<evidence type="ECO:0000313" key="11">
    <source>
        <dbReference type="Proteomes" id="UP001375240"/>
    </source>
</evidence>
<feature type="compositionally biased region" description="Acidic residues" evidence="8">
    <location>
        <begin position="83"/>
        <end position="103"/>
    </location>
</feature>
<dbReference type="PANTHER" id="PTHR43811">
    <property type="entry name" value="FKBP-TYPE PEPTIDYL-PROLYL CIS-TRANS ISOMERASE FKPA"/>
    <property type="match status" value="1"/>
</dbReference>
<evidence type="ECO:0000313" key="10">
    <source>
        <dbReference type="EMBL" id="KAK6340560.1"/>
    </source>
</evidence>
<dbReference type="FunFam" id="3.10.50.40:FF:000006">
    <property type="entry name" value="Peptidyl-prolyl cis-trans isomerase"/>
    <property type="match status" value="1"/>
</dbReference>
<protein>
    <recommendedName>
        <fullName evidence="7">peptidylprolyl isomerase</fullName>
        <ecNumber evidence="7">5.2.1.8</ecNumber>
    </recommendedName>
</protein>
<dbReference type="Proteomes" id="UP001375240">
    <property type="component" value="Unassembled WGS sequence"/>
</dbReference>
<dbReference type="Gene3D" id="2.60.120.340">
    <property type="entry name" value="Nucleoplasmin core domain"/>
    <property type="match status" value="1"/>
</dbReference>
<dbReference type="InterPro" id="IPR041232">
    <property type="entry name" value="NPL"/>
</dbReference>
<dbReference type="PIRSF" id="PIRSF001473">
    <property type="entry name" value="FK506-bp_FPR3"/>
    <property type="match status" value="1"/>
</dbReference>
<feature type="compositionally biased region" description="Acidic residues" evidence="8">
    <location>
        <begin position="217"/>
        <end position="248"/>
    </location>
</feature>
<feature type="compositionally biased region" description="Basic and acidic residues" evidence="8">
    <location>
        <begin position="298"/>
        <end position="310"/>
    </location>
</feature>
<dbReference type="SUPFAM" id="SSF54534">
    <property type="entry name" value="FKBP-like"/>
    <property type="match status" value="1"/>
</dbReference>
<feature type="compositionally biased region" description="Basic and acidic residues" evidence="8">
    <location>
        <begin position="428"/>
        <end position="444"/>
    </location>
</feature>
<dbReference type="Pfam" id="PF00254">
    <property type="entry name" value="FKBP_C"/>
    <property type="match status" value="1"/>
</dbReference>
<organism evidence="10 11">
    <name type="scientific">Orbilia brochopaga</name>
    <dbReference type="NCBI Taxonomy" id="3140254"/>
    <lineage>
        <taxon>Eukaryota</taxon>
        <taxon>Fungi</taxon>
        <taxon>Dikarya</taxon>
        <taxon>Ascomycota</taxon>
        <taxon>Pezizomycotina</taxon>
        <taxon>Orbiliomycetes</taxon>
        <taxon>Orbiliales</taxon>
        <taxon>Orbiliaceae</taxon>
        <taxon>Orbilia</taxon>
    </lineage>
</organism>
<reference evidence="10 11" key="1">
    <citation type="submission" date="2019-10" db="EMBL/GenBank/DDBJ databases">
        <authorList>
            <person name="Palmer J.M."/>
        </authorList>
    </citation>
    <scope>NUCLEOTIDE SEQUENCE [LARGE SCALE GENOMIC DNA]</scope>
    <source>
        <strain evidence="10 11">TWF696</strain>
    </source>
</reference>
<dbReference type="Pfam" id="PF17800">
    <property type="entry name" value="NPL"/>
    <property type="match status" value="1"/>
</dbReference>
<evidence type="ECO:0000256" key="2">
    <source>
        <dbReference type="ARBA" id="ARBA00002221"/>
    </source>
</evidence>
<evidence type="ECO:0000256" key="1">
    <source>
        <dbReference type="ARBA" id="ARBA00000971"/>
    </source>
</evidence>